<dbReference type="VEuPathDB" id="FungiDB:AeMF1_019312"/>
<dbReference type="EMBL" id="VJMJ01000184">
    <property type="protein sequence ID" value="KAF0728022.1"/>
    <property type="molecule type" value="Genomic_DNA"/>
</dbReference>
<keyword evidence="2" id="KW-1185">Reference proteome</keyword>
<evidence type="ECO:0000313" key="2">
    <source>
        <dbReference type="Proteomes" id="UP000481153"/>
    </source>
</evidence>
<reference evidence="1 2" key="1">
    <citation type="submission" date="2019-07" db="EMBL/GenBank/DDBJ databases">
        <title>Genomics analysis of Aphanomyces spp. identifies a new class of oomycete effector associated with host adaptation.</title>
        <authorList>
            <person name="Gaulin E."/>
        </authorList>
    </citation>
    <scope>NUCLEOTIDE SEQUENCE [LARGE SCALE GENOMIC DNA]</scope>
    <source>
        <strain evidence="1 2">ATCC 201684</strain>
    </source>
</reference>
<name>A0A6G0WL46_9STRA</name>
<protein>
    <submittedName>
        <fullName evidence="1">Uncharacterized protein</fullName>
    </submittedName>
</protein>
<proteinExistence type="predicted"/>
<accession>A0A6G0WL46</accession>
<evidence type="ECO:0000313" key="1">
    <source>
        <dbReference type="EMBL" id="KAF0728022.1"/>
    </source>
</evidence>
<dbReference type="AlphaFoldDB" id="A0A6G0WL46"/>
<gene>
    <name evidence="1" type="ORF">Ae201684_014128</name>
</gene>
<dbReference type="Proteomes" id="UP000481153">
    <property type="component" value="Unassembled WGS sequence"/>
</dbReference>
<sequence length="178" mass="19762">MVKKKLPRHLTRSGIHCPLLQFGEIDPIFKICSPVAHIPKTCHGGIAVQISVGISPAWKFGQNQAACDDIVRGQGNLQGRLQLARNTRLVLTNSSTVTGMQTRVGYQHYEPDTAVAGRSSYLSSLVQDLRSSFPSSRNLTSFFSSYAPRTTKDKLTQNQPWDIWNYQGQHHTTGLGRL</sequence>
<comment type="caution">
    <text evidence="1">The sequence shown here is derived from an EMBL/GenBank/DDBJ whole genome shotgun (WGS) entry which is preliminary data.</text>
</comment>
<organism evidence="1 2">
    <name type="scientific">Aphanomyces euteiches</name>
    <dbReference type="NCBI Taxonomy" id="100861"/>
    <lineage>
        <taxon>Eukaryota</taxon>
        <taxon>Sar</taxon>
        <taxon>Stramenopiles</taxon>
        <taxon>Oomycota</taxon>
        <taxon>Saprolegniomycetes</taxon>
        <taxon>Saprolegniales</taxon>
        <taxon>Verrucalvaceae</taxon>
        <taxon>Aphanomyces</taxon>
    </lineage>
</organism>